<organism evidence="5 6">
    <name type="scientific">Nitratireductor arenosus</name>
    <dbReference type="NCBI Taxonomy" id="2682096"/>
    <lineage>
        <taxon>Bacteria</taxon>
        <taxon>Pseudomonadati</taxon>
        <taxon>Pseudomonadota</taxon>
        <taxon>Alphaproteobacteria</taxon>
        <taxon>Hyphomicrobiales</taxon>
        <taxon>Phyllobacteriaceae</taxon>
        <taxon>Nitratireductor</taxon>
    </lineage>
</organism>
<dbReference type="Gene3D" id="1.10.357.10">
    <property type="entry name" value="Tetracycline Repressor, domain 2"/>
    <property type="match status" value="1"/>
</dbReference>
<name>A0A844QCH6_9HYPH</name>
<dbReference type="EMBL" id="WPHG01000001">
    <property type="protein sequence ID" value="MVA96955.1"/>
    <property type="molecule type" value="Genomic_DNA"/>
</dbReference>
<dbReference type="GO" id="GO:0003700">
    <property type="term" value="F:DNA-binding transcription factor activity"/>
    <property type="evidence" value="ECO:0007669"/>
    <property type="project" value="TreeGrafter"/>
</dbReference>
<dbReference type="InterPro" id="IPR036271">
    <property type="entry name" value="Tet_transcr_reg_TetR-rel_C_sf"/>
</dbReference>
<dbReference type="GO" id="GO:0000976">
    <property type="term" value="F:transcription cis-regulatory region binding"/>
    <property type="evidence" value="ECO:0007669"/>
    <property type="project" value="TreeGrafter"/>
</dbReference>
<evidence type="ECO:0000313" key="5">
    <source>
        <dbReference type="EMBL" id="MVA96955.1"/>
    </source>
</evidence>
<gene>
    <name evidence="5" type="ORF">GN330_06780</name>
</gene>
<keyword evidence="2" id="KW-0238">DNA-binding</keyword>
<dbReference type="AlphaFoldDB" id="A0A844QCH6"/>
<dbReference type="PRINTS" id="PR00455">
    <property type="entry name" value="HTHTETR"/>
</dbReference>
<sequence length="209" mass="23247">MTPPKKPERIARGRPVRSSQQVADMRAHIAACALKLFLREGYQAISMRRLAREAGCTAMTLYRYYDSKFDILGALWAEVFARLFDDLNRAAAAERNPKARLKAVALNYVTYWLEHRDHYFMVFMSGGVSQTDVTGFVSSNETLARFDLLGETLHAALGGDVDAENLEHKSQLLACMLNGIAHTLITIGGYPWADPEKLVRQGINGLLAG</sequence>
<keyword evidence="1" id="KW-0805">Transcription regulation</keyword>
<evidence type="ECO:0000256" key="1">
    <source>
        <dbReference type="ARBA" id="ARBA00023015"/>
    </source>
</evidence>
<dbReference type="SUPFAM" id="SSF46689">
    <property type="entry name" value="Homeodomain-like"/>
    <property type="match status" value="1"/>
</dbReference>
<keyword evidence="6" id="KW-1185">Reference proteome</keyword>
<keyword evidence="3" id="KW-0804">Transcription</keyword>
<evidence type="ECO:0000256" key="3">
    <source>
        <dbReference type="ARBA" id="ARBA00023163"/>
    </source>
</evidence>
<evidence type="ECO:0000256" key="2">
    <source>
        <dbReference type="ARBA" id="ARBA00023125"/>
    </source>
</evidence>
<comment type="caution">
    <text evidence="5">The sequence shown here is derived from an EMBL/GenBank/DDBJ whole genome shotgun (WGS) entry which is preliminary data.</text>
</comment>
<dbReference type="InterPro" id="IPR050109">
    <property type="entry name" value="HTH-type_TetR-like_transc_reg"/>
</dbReference>
<dbReference type="SUPFAM" id="SSF48498">
    <property type="entry name" value="Tetracyclin repressor-like, C-terminal domain"/>
    <property type="match status" value="1"/>
</dbReference>
<dbReference type="PANTHER" id="PTHR30055">
    <property type="entry name" value="HTH-TYPE TRANSCRIPTIONAL REGULATOR RUTR"/>
    <property type="match status" value="1"/>
</dbReference>
<dbReference type="Pfam" id="PF00440">
    <property type="entry name" value="TetR_N"/>
    <property type="match status" value="1"/>
</dbReference>
<protein>
    <submittedName>
        <fullName evidence="5">TetR family transcriptional regulator</fullName>
    </submittedName>
</protein>
<dbReference type="Proteomes" id="UP000463224">
    <property type="component" value="Unassembled WGS sequence"/>
</dbReference>
<feature type="domain" description="HTH tetR-type" evidence="4">
    <location>
        <begin position="33"/>
        <end position="75"/>
    </location>
</feature>
<dbReference type="InterPro" id="IPR001647">
    <property type="entry name" value="HTH_TetR"/>
</dbReference>
<proteinExistence type="predicted"/>
<accession>A0A844QCH6</accession>
<reference evidence="5 6" key="1">
    <citation type="submission" date="2019-12" db="EMBL/GenBank/DDBJ databases">
        <title>Nitratireductor arenosus sp. nov., Isolated from sea sand, Jeju island, South Korea.</title>
        <authorList>
            <person name="Kim W."/>
        </authorList>
    </citation>
    <scope>NUCLEOTIDE SEQUENCE [LARGE SCALE GENOMIC DNA]</scope>
    <source>
        <strain evidence="5 6">CAU 1489</strain>
    </source>
</reference>
<evidence type="ECO:0000259" key="4">
    <source>
        <dbReference type="Pfam" id="PF00440"/>
    </source>
</evidence>
<evidence type="ECO:0000313" key="6">
    <source>
        <dbReference type="Proteomes" id="UP000463224"/>
    </source>
</evidence>
<dbReference type="InterPro" id="IPR009057">
    <property type="entry name" value="Homeodomain-like_sf"/>
</dbReference>
<dbReference type="PANTHER" id="PTHR30055:SF234">
    <property type="entry name" value="HTH-TYPE TRANSCRIPTIONAL REGULATOR BETI"/>
    <property type="match status" value="1"/>
</dbReference>